<organism evidence="3 4">
    <name type="scientific">Streptosporangium fragile</name>
    <dbReference type="NCBI Taxonomy" id="46186"/>
    <lineage>
        <taxon>Bacteria</taxon>
        <taxon>Bacillati</taxon>
        <taxon>Actinomycetota</taxon>
        <taxon>Actinomycetes</taxon>
        <taxon>Streptosporangiales</taxon>
        <taxon>Streptosporangiaceae</taxon>
        <taxon>Streptosporangium</taxon>
    </lineage>
</organism>
<feature type="chain" id="PRO_5045588861" evidence="2">
    <location>
        <begin position="29"/>
        <end position="189"/>
    </location>
</feature>
<evidence type="ECO:0000256" key="1">
    <source>
        <dbReference type="SAM" id="MobiDB-lite"/>
    </source>
</evidence>
<protein>
    <submittedName>
        <fullName evidence="3">Uncharacterized protein</fullName>
    </submittedName>
</protein>
<reference evidence="4" key="1">
    <citation type="journal article" date="2019" name="Int. J. Syst. Evol. Microbiol.">
        <title>The Global Catalogue of Microorganisms (GCM) 10K type strain sequencing project: providing services to taxonomists for standard genome sequencing and annotation.</title>
        <authorList>
            <consortium name="The Broad Institute Genomics Platform"/>
            <consortium name="The Broad Institute Genome Sequencing Center for Infectious Disease"/>
            <person name="Wu L."/>
            <person name="Ma J."/>
        </authorList>
    </citation>
    <scope>NUCLEOTIDE SEQUENCE [LARGE SCALE GENOMIC DNA]</scope>
    <source>
        <strain evidence="4">JCM 6242</strain>
    </source>
</reference>
<dbReference type="Proteomes" id="UP001500831">
    <property type="component" value="Unassembled WGS sequence"/>
</dbReference>
<dbReference type="InterPro" id="IPR012332">
    <property type="entry name" value="Autotransporter_pectin_lyase_C"/>
</dbReference>
<name>A0ABP6ID44_9ACTN</name>
<accession>A0ABP6ID44</accession>
<keyword evidence="2" id="KW-0732">Signal</keyword>
<comment type="caution">
    <text evidence="3">The sequence shown here is derived from an EMBL/GenBank/DDBJ whole genome shotgun (WGS) entry which is preliminary data.</text>
</comment>
<proteinExistence type="predicted"/>
<evidence type="ECO:0000313" key="3">
    <source>
        <dbReference type="EMBL" id="GAA2863958.1"/>
    </source>
</evidence>
<feature type="region of interest" description="Disordered" evidence="1">
    <location>
        <begin position="162"/>
        <end position="189"/>
    </location>
</feature>
<gene>
    <name evidence="3" type="ORF">GCM10010517_23100</name>
</gene>
<keyword evidence="4" id="KW-1185">Reference proteome</keyword>
<evidence type="ECO:0000256" key="2">
    <source>
        <dbReference type="SAM" id="SignalP"/>
    </source>
</evidence>
<evidence type="ECO:0000313" key="4">
    <source>
        <dbReference type="Proteomes" id="UP001500831"/>
    </source>
</evidence>
<dbReference type="RefSeq" id="WP_344970401.1">
    <property type="nucleotide sequence ID" value="NZ_BAAAVI010000013.1"/>
</dbReference>
<dbReference type="Gene3D" id="2.160.20.20">
    <property type="match status" value="1"/>
</dbReference>
<dbReference type="EMBL" id="BAAAVI010000013">
    <property type="protein sequence ID" value="GAA2863958.1"/>
    <property type="molecule type" value="Genomic_DNA"/>
</dbReference>
<feature type="compositionally biased region" description="Basic and acidic residues" evidence="1">
    <location>
        <begin position="180"/>
        <end position="189"/>
    </location>
</feature>
<feature type="signal peptide" evidence="2">
    <location>
        <begin position="1"/>
        <end position="28"/>
    </location>
</feature>
<sequence length="189" mass="19617">MNRIKKALAGAALGAVSGGLVVATPAFADERSCRGIIRAVTLDDVRVPKGASCTLVGTRVKGNIRVERNATLVAREVGVDGNVQGEGARAVSVVGGSVVRGSVQVKQGGAATVVSSRINGDIQLDANHRYLRVNGNRVGGNIQVVGNRNGAQIHRNSVKGNLQCKENRPKPTGSGNAVGGDKEDQCRRF</sequence>